<protein>
    <recommendedName>
        <fullName evidence="4">Tubulin-tyrosine ligase</fullName>
    </recommendedName>
</protein>
<sequence length="410" mass="47214">MKCSGSSKNPEPRNRKSKSNAAAQDSAPRLKGVARAPYYYTAFLPNEGRLMVEALERRPWWQPSQKVGTFNFWWGPNGERFDFRTLERNQRQLLNRFEDHREICTKTQLAINLQKYAERFRADVWTIIPTTFVLSGGSAGCKLLQANKAAFRSAAAGEWSEGDAPTAKALKGKIWIVKPGGRNRGLGIEVFEGLEAVGQFMRAQPSMSMWVVQKYLEDPFLINGRKFDIRLLVLVTHNMEVFIYKDSYVRTCTAKYNKENLEDKSIHLTNDFVQKHLDDYGKFEDANKLSMDEFRTILAQHGCDFELTVWPQIVESVQHVFRASLAKLNPRRIEYCFELLGFDFMLDSSFHTWLIEVNTSPALFRHGRVLTEMMPRMIEEVAQKVVDRVFPPDDPADLPEPLNCFEQVPL</sequence>
<keyword evidence="3" id="KW-1185">Reference proteome</keyword>
<evidence type="ECO:0008006" key="4">
    <source>
        <dbReference type="Google" id="ProtNLM"/>
    </source>
</evidence>
<name>A0AAE0BTT7_9CHLO</name>
<feature type="region of interest" description="Disordered" evidence="1">
    <location>
        <begin position="1"/>
        <end position="28"/>
    </location>
</feature>
<organism evidence="2 3">
    <name type="scientific">Cymbomonas tetramitiformis</name>
    <dbReference type="NCBI Taxonomy" id="36881"/>
    <lineage>
        <taxon>Eukaryota</taxon>
        <taxon>Viridiplantae</taxon>
        <taxon>Chlorophyta</taxon>
        <taxon>Pyramimonadophyceae</taxon>
        <taxon>Pyramimonadales</taxon>
        <taxon>Pyramimonadaceae</taxon>
        <taxon>Cymbomonas</taxon>
    </lineage>
</organism>
<accession>A0AAE0BTT7</accession>
<comment type="caution">
    <text evidence="2">The sequence shown here is derived from an EMBL/GenBank/DDBJ whole genome shotgun (WGS) entry which is preliminary data.</text>
</comment>
<evidence type="ECO:0000256" key="1">
    <source>
        <dbReference type="SAM" id="MobiDB-lite"/>
    </source>
</evidence>
<dbReference type="SUPFAM" id="SSF56059">
    <property type="entry name" value="Glutathione synthetase ATP-binding domain-like"/>
    <property type="match status" value="1"/>
</dbReference>
<dbReference type="PANTHER" id="PTHR46069">
    <property type="entry name" value="TUBULIN TYROSINE LIGASE"/>
    <property type="match status" value="1"/>
</dbReference>
<dbReference type="InterPro" id="IPR004344">
    <property type="entry name" value="TTL/TTLL_fam"/>
</dbReference>
<dbReference type="EMBL" id="LGRX02033129">
    <property type="protein sequence ID" value="KAK3242713.1"/>
    <property type="molecule type" value="Genomic_DNA"/>
</dbReference>
<gene>
    <name evidence="2" type="ORF">CYMTET_47602</name>
</gene>
<dbReference type="PANTHER" id="PTHR46069:SF1">
    <property type="entry name" value="CHROMOSOME UNDETERMINED SCAFFOLD_125, WHOLE GENOME SHOTGUN SEQUENCE"/>
    <property type="match status" value="1"/>
</dbReference>
<evidence type="ECO:0000313" key="2">
    <source>
        <dbReference type="EMBL" id="KAK3242713.1"/>
    </source>
</evidence>
<dbReference type="AlphaFoldDB" id="A0AAE0BTT7"/>
<dbReference type="Proteomes" id="UP001190700">
    <property type="component" value="Unassembled WGS sequence"/>
</dbReference>
<dbReference type="Pfam" id="PF03133">
    <property type="entry name" value="TTL"/>
    <property type="match status" value="1"/>
</dbReference>
<proteinExistence type="predicted"/>
<reference evidence="2 3" key="1">
    <citation type="journal article" date="2015" name="Genome Biol. Evol.">
        <title>Comparative Genomics of a Bacterivorous Green Alga Reveals Evolutionary Causalities and Consequences of Phago-Mixotrophic Mode of Nutrition.</title>
        <authorList>
            <person name="Burns J.A."/>
            <person name="Paasch A."/>
            <person name="Narechania A."/>
            <person name="Kim E."/>
        </authorList>
    </citation>
    <scope>NUCLEOTIDE SEQUENCE [LARGE SCALE GENOMIC DNA]</scope>
    <source>
        <strain evidence="2 3">PLY_AMNH</strain>
    </source>
</reference>
<dbReference type="Gene3D" id="3.30.470.20">
    <property type="entry name" value="ATP-grasp fold, B domain"/>
    <property type="match status" value="1"/>
</dbReference>
<evidence type="ECO:0000313" key="3">
    <source>
        <dbReference type="Proteomes" id="UP001190700"/>
    </source>
</evidence>
<dbReference type="PROSITE" id="PS51221">
    <property type="entry name" value="TTL"/>
    <property type="match status" value="1"/>
</dbReference>